<dbReference type="Proteomes" id="UP000442707">
    <property type="component" value="Unassembled WGS sequence"/>
</dbReference>
<accession>A0A6H9V2B6</accession>
<evidence type="ECO:0000256" key="1">
    <source>
        <dbReference type="SAM" id="MobiDB-lite"/>
    </source>
</evidence>
<sequence length="184" mass="18637">MVFAAGVTGLAGCASGSGGSPGEPADTAGTAVSSVTASSASPTPPRSPSLSPSAPVGSSPAPATGPEQKLVTMTVSGGLAGVHQQVTLRGDGSVRTSDKGESVVRRASAARFDELRTLLADPALADVPDVTRDMGAADMFQYTLRFDGRTVVTDRSAGEPALDRLIDALAEWLPGHRPRVPVSR</sequence>
<keyword evidence="3" id="KW-1185">Reference proteome</keyword>
<reference evidence="2 3" key="1">
    <citation type="submission" date="2019-09" db="EMBL/GenBank/DDBJ databases">
        <title>Screening of Novel Bioactive Compounds from Soil-Associated.</title>
        <authorList>
            <person name="Zhao S."/>
        </authorList>
    </citation>
    <scope>NUCLEOTIDE SEQUENCE [LARGE SCALE GENOMIC DNA]</scope>
    <source>
        <strain evidence="2 3">HIT-DPA4</strain>
    </source>
</reference>
<comment type="caution">
    <text evidence="2">The sequence shown here is derived from an EMBL/GenBank/DDBJ whole genome shotgun (WGS) entry which is preliminary data.</text>
</comment>
<proteinExistence type="predicted"/>
<dbReference type="AlphaFoldDB" id="A0A6H9V2B6"/>
<organism evidence="2 3">
    <name type="scientific">Streptomyces luteolifulvus</name>
    <dbReference type="NCBI Taxonomy" id="2615112"/>
    <lineage>
        <taxon>Bacteria</taxon>
        <taxon>Bacillati</taxon>
        <taxon>Actinomycetota</taxon>
        <taxon>Actinomycetes</taxon>
        <taxon>Kitasatosporales</taxon>
        <taxon>Streptomycetaceae</taxon>
        <taxon>Streptomyces</taxon>
    </lineage>
</organism>
<evidence type="ECO:0000313" key="3">
    <source>
        <dbReference type="Proteomes" id="UP000442707"/>
    </source>
</evidence>
<name>A0A6H9V2B6_9ACTN</name>
<gene>
    <name evidence="2" type="ORF">F7R91_10205</name>
</gene>
<feature type="compositionally biased region" description="Low complexity" evidence="1">
    <location>
        <begin position="48"/>
        <end position="66"/>
    </location>
</feature>
<protein>
    <submittedName>
        <fullName evidence="2">Uncharacterized protein</fullName>
    </submittedName>
</protein>
<dbReference type="EMBL" id="VZRB01000005">
    <property type="protein sequence ID" value="KAB1148325.1"/>
    <property type="molecule type" value="Genomic_DNA"/>
</dbReference>
<feature type="compositionally biased region" description="Low complexity" evidence="1">
    <location>
        <begin position="22"/>
        <end position="41"/>
    </location>
</feature>
<evidence type="ECO:0000313" key="2">
    <source>
        <dbReference type="EMBL" id="KAB1148325.1"/>
    </source>
</evidence>
<feature type="region of interest" description="Disordered" evidence="1">
    <location>
        <begin position="1"/>
        <end position="69"/>
    </location>
</feature>